<dbReference type="EMBL" id="CP036291">
    <property type="protein sequence ID" value="QDU89910.1"/>
    <property type="molecule type" value="Genomic_DNA"/>
</dbReference>
<evidence type="ECO:0000313" key="3">
    <source>
        <dbReference type="Proteomes" id="UP000317429"/>
    </source>
</evidence>
<dbReference type="Proteomes" id="UP000317429">
    <property type="component" value="Chromosome"/>
</dbReference>
<dbReference type="NCBIfam" id="TIGR02532">
    <property type="entry name" value="IV_pilin_GFxxxE"/>
    <property type="match status" value="1"/>
</dbReference>
<sequence length="108" mass="11356">MKLATRRQGFSIIELLAVLTILGVVAAIAIERTGQVRTVGNSAACGSSRGDIELQCQMWRRAHGTFPASDLSDIGASTLYFPGGLPTCPIDGSPYAIDSDGRVVGHSH</sequence>
<dbReference type="AlphaFoldDB" id="A0A518DEK9"/>
<protein>
    <recommendedName>
        <fullName evidence="4">Type II secretion system protein G</fullName>
    </recommendedName>
</protein>
<keyword evidence="1" id="KW-0812">Transmembrane</keyword>
<evidence type="ECO:0008006" key="4">
    <source>
        <dbReference type="Google" id="ProtNLM"/>
    </source>
</evidence>
<dbReference type="Gene3D" id="3.30.700.10">
    <property type="entry name" value="Glycoprotein, Type 4 Pilin"/>
    <property type="match status" value="1"/>
</dbReference>
<feature type="transmembrane region" description="Helical" evidence="1">
    <location>
        <begin position="12"/>
        <end position="30"/>
    </location>
</feature>
<dbReference type="KEGG" id="pnd:Pla175_33070"/>
<evidence type="ECO:0000313" key="2">
    <source>
        <dbReference type="EMBL" id="QDU89910.1"/>
    </source>
</evidence>
<dbReference type="InterPro" id="IPR012902">
    <property type="entry name" value="N_methyl_site"/>
</dbReference>
<accession>A0A518DEK9</accession>
<dbReference type="OrthoDB" id="275641at2"/>
<dbReference type="Pfam" id="PF07963">
    <property type="entry name" value="N_methyl"/>
    <property type="match status" value="1"/>
</dbReference>
<proteinExistence type="predicted"/>
<name>A0A518DEK9_9BACT</name>
<keyword evidence="1" id="KW-1133">Transmembrane helix</keyword>
<keyword evidence="3" id="KW-1185">Reference proteome</keyword>
<evidence type="ECO:0000256" key="1">
    <source>
        <dbReference type="SAM" id="Phobius"/>
    </source>
</evidence>
<organism evidence="2 3">
    <name type="scientific">Pirellulimonas nuda</name>
    <dbReference type="NCBI Taxonomy" id="2528009"/>
    <lineage>
        <taxon>Bacteria</taxon>
        <taxon>Pseudomonadati</taxon>
        <taxon>Planctomycetota</taxon>
        <taxon>Planctomycetia</taxon>
        <taxon>Pirellulales</taxon>
        <taxon>Lacipirellulaceae</taxon>
        <taxon>Pirellulimonas</taxon>
    </lineage>
</organism>
<gene>
    <name evidence="2" type="ORF">Pla175_33070</name>
</gene>
<dbReference type="RefSeq" id="WP_145287322.1">
    <property type="nucleotide sequence ID" value="NZ_CP036291.1"/>
</dbReference>
<dbReference type="InterPro" id="IPR045584">
    <property type="entry name" value="Pilin-like"/>
</dbReference>
<dbReference type="SUPFAM" id="SSF54523">
    <property type="entry name" value="Pili subunits"/>
    <property type="match status" value="1"/>
</dbReference>
<reference evidence="2 3" key="1">
    <citation type="submission" date="2019-02" db="EMBL/GenBank/DDBJ databases">
        <title>Deep-cultivation of Planctomycetes and their phenomic and genomic characterization uncovers novel biology.</title>
        <authorList>
            <person name="Wiegand S."/>
            <person name="Jogler M."/>
            <person name="Boedeker C."/>
            <person name="Pinto D."/>
            <person name="Vollmers J."/>
            <person name="Rivas-Marin E."/>
            <person name="Kohn T."/>
            <person name="Peeters S.H."/>
            <person name="Heuer A."/>
            <person name="Rast P."/>
            <person name="Oberbeckmann S."/>
            <person name="Bunk B."/>
            <person name="Jeske O."/>
            <person name="Meyerdierks A."/>
            <person name="Storesund J.E."/>
            <person name="Kallscheuer N."/>
            <person name="Luecker S."/>
            <person name="Lage O.M."/>
            <person name="Pohl T."/>
            <person name="Merkel B.J."/>
            <person name="Hornburger P."/>
            <person name="Mueller R.-W."/>
            <person name="Bruemmer F."/>
            <person name="Labrenz M."/>
            <person name="Spormann A.M."/>
            <person name="Op den Camp H."/>
            <person name="Overmann J."/>
            <person name="Amann R."/>
            <person name="Jetten M.S.M."/>
            <person name="Mascher T."/>
            <person name="Medema M.H."/>
            <person name="Devos D.P."/>
            <person name="Kaster A.-K."/>
            <person name="Ovreas L."/>
            <person name="Rohde M."/>
            <person name="Galperin M.Y."/>
            <person name="Jogler C."/>
        </authorList>
    </citation>
    <scope>NUCLEOTIDE SEQUENCE [LARGE SCALE GENOMIC DNA]</scope>
    <source>
        <strain evidence="2 3">Pla175</strain>
    </source>
</reference>
<keyword evidence="1" id="KW-0472">Membrane</keyword>